<gene>
    <name evidence="16" type="ORF">Zmor_014918</name>
</gene>
<keyword evidence="17" id="KW-1185">Reference proteome</keyword>
<proteinExistence type="inferred from homology"/>
<evidence type="ECO:0000259" key="15">
    <source>
        <dbReference type="Pfam" id="PF20974"/>
    </source>
</evidence>
<evidence type="ECO:0000256" key="11">
    <source>
        <dbReference type="SAM" id="MobiDB-lite"/>
    </source>
</evidence>
<dbReference type="GO" id="GO:0017101">
    <property type="term" value="C:aminoacyl-tRNA synthetase multienzyme complex"/>
    <property type="evidence" value="ECO:0007669"/>
    <property type="project" value="UniProtKB-ARBA"/>
</dbReference>
<dbReference type="InterPro" id="IPR049437">
    <property type="entry name" value="tRNA-synt_1c_C2"/>
</dbReference>
<evidence type="ECO:0000313" key="16">
    <source>
        <dbReference type="EMBL" id="KAJ3655806.1"/>
    </source>
</evidence>
<comment type="caution">
    <text evidence="16">The sequence shown here is derived from an EMBL/GenBank/DDBJ whole genome shotgun (WGS) entry which is preliminary data.</text>
</comment>
<dbReference type="NCBIfam" id="TIGR00463">
    <property type="entry name" value="gltX_arch"/>
    <property type="match status" value="1"/>
</dbReference>
<dbReference type="InterPro" id="IPR020059">
    <property type="entry name" value="Glu/Gln-tRNA-synth_Ib_codon-bd"/>
</dbReference>
<feature type="region of interest" description="Disordered" evidence="11">
    <location>
        <begin position="193"/>
        <end position="274"/>
    </location>
</feature>
<evidence type="ECO:0000256" key="8">
    <source>
        <dbReference type="ARBA" id="ARBA00022917"/>
    </source>
</evidence>
<dbReference type="Gene3D" id="3.90.800.10">
    <property type="entry name" value="Glutamyl-tRNA Synthetase, Domain 3"/>
    <property type="match status" value="1"/>
</dbReference>
<dbReference type="PANTHER" id="PTHR43097">
    <property type="entry name" value="GLUTAMINE-TRNA LIGASE"/>
    <property type="match status" value="1"/>
</dbReference>
<sequence>MSNNESLWKFTVLVNDIHSHAEFISEVTNHQKIGELRCRLEDLKRVQSNVQNLIVEHKSEIVVFLDDTSSKESNKPAVYNLGPVQSYIDEISELYTALIKKADLVYHLPFPNSFNVNTNNTHLKKRCENLKPIKVDNMLNGEPIKLHKTTNARVNVRITPALFIKYKTIDNKKVIISETHKLIPNSHKLLSNSISNKPKNHPDNNFCNSVGMSQTKIDSTSNPKSDTALVPIKSPTDNLKDCSSLLDTETNNNLPKNEIKNKPDEDSDNPEDTSKCNLVIPSSVLLSTGLIRVMGQSGKVKECRVFLDIGSKSQFITENLGKSLELHIHSIDTSIVAILDKNKHSENAELKIQNYFMKNPPALQNTALGLILNGSFGHLRNSRHHKISSNKIVSRFLEVETVKTGSRLLSEGFKTSLCATPFQNTTGHTPDGRFVIKLLFSEKLGRSTVPYFENPLQLRNSGEGVLQPLLFAEGRNHKLTEGFIIFLRKYLDLVHLKVLNGNSLNNPSYLPHNCLYNPYISSIKRCEVVDRSNLSSNNLSLNDNLLTGPVFQPELLTTLIHVLTCDVSKMYRCVWLHSHDVTNFGRSRWQTLSRNVPGTGALVLPIKEDNRHPLRWLLQRIVQVHRGKDDLVRVVQCRNCIIKYLHIGHAKAALLNQYYQEAFQGKLVMRFDDTNPAKENPHFEKVILEDVALLEIKPDMFTHTSQYFDLMLEYCEKLLKENKAYADDTDPETMKTQREQRIESSNRNNTYEQNLKLWEEMKKGTEKGQKCCIRAKIDMQSPNGCLRDPTIYRCKNEPHPRTGDKYKVYPTYDFACPIVDAIEGVTHTLRTMEYHDRDPQFYWFIDALGLRKPHIWEYSRLSMTNTVLSKRKLTWFVNEGLVDGWDDPRMPTVRGVLRRGMTVQGLKEFIIAQGSSRSVVFMEWDKIWAFNKKVIDPIAPRYTALDFDDPVTINVIGAKEECLSVPKHPKNGDVGMKSVWTSPKIIIDRVDADCLKEGENATFINWGNLLIKKINRENNVITSIEAEPNLENKDYKKTLKLTWLAVTEQSKFTPTWCVYFDHIISKPLLGKDEDFKQYIGHETRKEVQMIGDPELKNLKKGDIIQLQRRGFFKVDVAYEPVSLITCKEQSVILFYIPDGHTKESPFASNTKAPSPPRNKFKVTFSLYFFSKLQH</sequence>
<dbReference type="SUPFAM" id="SSF52374">
    <property type="entry name" value="Nucleotidylyl transferase"/>
    <property type="match status" value="1"/>
</dbReference>
<keyword evidence="4" id="KW-0963">Cytoplasm</keyword>
<evidence type="ECO:0000313" key="17">
    <source>
        <dbReference type="Proteomes" id="UP001168821"/>
    </source>
</evidence>
<dbReference type="InterPro" id="IPR040676">
    <property type="entry name" value="DUF5641"/>
</dbReference>
<dbReference type="InterPro" id="IPR020061">
    <property type="entry name" value="Glu_tRNA_lig_a-bdl"/>
</dbReference>
<dbReference type="Pfam" id="PF18701">
    <property type="entry name" value="DUF5641"/>
    <property type="match status" value="1"/>
</dbReference>
<feature type="domain" description="DUF5641" evidence="14">
    <location>
        <begin position="585"/>
        <end position="639"/>
    </location>
</feature>
<dbReference type="Pfam" id="PF00749">
    <property type="entry name" value="tRNA-synt_1c"/>
    <property type="match status" value="1"/>
</dbReference>
<dbReference type="AlphaFoldDB" id="A0AA38MGT2"/>
<evidence type="ECO:0000256" key="4">
    <source>
        <dbReference type="ARBA" id="ARBA00022490"/>
    </source>
</evidence>
<evidence type="ECO:0000259" key="13">
    <source>
        <dbReference type="Pfam" id="PF03950"/>
    </source>
</evidence>
<dbReference type="Gene3D" id="2.40.240.10">
    <property type="entry name" value="Ribosomal Protein L25, Chain P"/>
    <property type="match status" value="1"/>
</dbReference>
<evidence type="ECO:0000256" key="9">
    <source>
        <dbReference type="ARBA" id="ARBA00023146"/>
    </source>
</evidence>
<dbReference type="EC" id="6.1.1.17" evidence="3"/>
<keyword evidence="8" id="KW-0648">Protein biosynthesis</keyword>
<dbReference type="GO" id="GO:0006424">
    <property type="term" value="P:glutamyl-tRNA aminoacylation"/>
    <property type="evidence" value="ECO:0007669"/>
    <property type="project" value="InterPro"/>
</dbReference>
<dbReference type="PRINTS" id="PR00987">
    <property type="entry name" value="TRNASYNTHGLU"/>
</dbReference>
<dbReference type="GO" id="GO:0005524">
    <property type="term" value="F:ATP binding"/>
    <property type="evidence" value="ECO:0007669"/>
    <property type="project" value="UniProtKB-KW"/>
</dbReference>
<feature type="compositionally biased region" description="Polar residues" evidence="11">
    <location>
        <begin position="193"/>
        <end position="225"/>
    </location>
</feature>
<dbReference type="InterPro" id="IPR000924">
    <property type="entry name" value="Glu/Gln-tRNA-synth"/>
</dbReference>
<comment type="catalytic activity">
    <reaction evidence="10">
        <text>tRNA(Glu) + L-glutamate + ATP = L-glutamyl-tRNA(Glu) + AMP + diphosphate</text>
        <dbReference type="Rhea" id="RHEA:23540"/>
        <dbReference type="Rhea" id="RHEA-COMP:9663"/>
        <dbReference type="Rhea" id="RHEA-COMP:9680"/>
        <dbReference type="ChEBI" id="CHEBI:29985"/>
        <dbReference type="ChEBI" id="CHEBI:30616"/>
        <dbReference type="ChEBI" id="CHEBI:33019"/>
        <dbReference type="ChEBI" id="CHEBI:78442"/>
        <dbReference type="ChEBI" id="CHEBI:78520"/>
        <dbReference type="ChEBI" id="CHEBI:456215"/>
        <dbReference type="EC" id="6.1.1.17"/>
    </reaction>
</comment>
<evidence type="ECO:0000256" key="10">
    <source>
        <dbReference type="ARBA" id="ARBA00048351"/>
    </source>
</evidence>
<comment type="similarity">
    <text evidence="2">Belongs to the class-I aminoacyl-tRNA synthetase family. Glutamate--tRNA ligase type 2 subfamily.</text>
</comment>
<dbReference type="Pfam" id="PF03950">
    <property type="entry name" value="tRNA-synt_1c_C"/>
    <property type="match status" value="1"/>
</dbReference>
<dbReference type="InterPro" id="IPR020058">
    <property type="entry name" value="Glu/Gln-tRNA-synth_Ib_cat-dom"/>
</dbReference>
<keyword evidence="9" id="KW-0030">Aminoacyl-tRNA synthetase</keyword>
<evidence type="ECO:0000256" key="5">
    <source>
        <dbReference type="ARBA" id="ARBA00022598"/>
    </source>
</evidence>
<dbReference type="GO" id="GO:0005829">
    <property type="term" value="C:cytosol"/>
    <property type="evidence" value="ECO:0007669"/>
    <property type="project" value="TreeGrafter"/>
</dbReference>
<comment type="subcellular location">
    <subcellularLocation>
        <location evidence="1">Cytoplasm</location>
    </subcellularLocation>
</comment>
<protein>
    <recommendedName>
        <fullName evidence="3">glutamate--tRNA ligase</fullName>
        <ecNumber evidence="3">6.1.1.17</ecNumber>
    </recommendedName>
</protein>
<feature type="domain" description="Glutamyl/glutaminyl-tRNA synthetase class Ib anti-codon binding" evidence="13">
    <location>
        <begin position="939"/>
        <end position="1027"/>
    </location>
</feature>
<dbReference type="InterPro" id="IPR050132">
    <property type="entry name" value="Gln/Glu-tRNA_Ligase"/>
</dbReference>
<dbReference type="InterPro" id="IPR020056">
    <property type="entry name" value="Rbsml_bL25/Gln-tRNA_synth_N"/>
</dbReference>
<dbReference type="InterPro" id="IPR011035">
    <property type="entry name" value="Ribosomal_bL25/Gln-tRNA_synth"/>
</dbReference>
<dbReference type="Gene3D" id="1.10.1160.10">
    <property type="entry name" value="Glutamyl-trna Synthetase, Domain 2"/>
    <property type="match status" value="1"/>
</dbReference>
<evidence type="ECO:0000256" key="2">
    <source>
        <dbReference type="ARBA" id="ARBA00008927"/>
    </source>
</evidence>
<dbReference type="Pfam" id="PF20974">
    <property type="entry name" value="tRNA-synt_1c_C2"/>
    <property type="match status" value="1"/>
</dbReference>
<dbReference type="FunFam" id="1.10.1160.10:FF:000001">
    <property type="entry name" value="Glutamine--tRNA ligase"/>
    <property type="match status" value="1"/>
</dbReference>
<dbReference type="FunFam" id="3.40.50.620:FF:000070">
    <property type="entry name" value="Bifunctional glutamate/proline--tRNA ligase"/>
    <property type="match status" value="1"/>
</dbReference>
<keyword evidence="6" id="KW-0547">Nucleotide-binding</keyword>
<dbReference type="EMBL" id="JALNTZ010000004">
    <property type="protein sequence ID" value="KAJ3655806.1"/>
    <property type="molecule type" value="Genomic_DNA"/>
</dbReference>
<dbReference type="Gene3D" id="3.40.50.620">
    <property type="entry name" value="HUPs"/>
    <property type="match status" value="1"/>
</dbReference>
<dbReference type="SUPFAM" id="SSF50715">
    <property type="entry name" value="Ribosomal protein L25-like"/>
    <property type="match status" value="1"/>
</dbReference>
<evidence type="ECO:0000259" key="14">
    <source>
        <dbReference type="Pfam" id="PF18701"/>
    </source>
</evidence>
<feature type="compositionally biased region" description="Polar residues" evidence="11">
    <location>
        <begin position="245"/>
        <end position="255"/>
    </location>
</feature>
<evidence type="ECO:0000259" key="12">
    <source>
        <dbReference type="Pfam" id="PF00749"/>
    </source>
</evidence>
<dbReference type="GO" id="GO:0004818">
    <property type="term" value="F:glutamate-tRNA ligase activity"/>
    <property type="evidence" value="ECO:0007669"/>
    <property type="project" value="UniProtKB-EC"/>
</dbReference>
<dbReference type="PANTHER" id="PTHR43097:SF5">
    <property type="entry name" value="GLUTAMATE--TRNA LIGASE"/>
    <property type="match status" value="1"/>
</dbReference>
<keyword evidence="5" id="KW-0436">Ligase</keyword>
<dbReference type="FunFam" id="3.90.800.10:FF:000001">
    <property type="entry name" value="Glutamine--tRNA ligase"/>
    <property type="match status" value="1"/>
</dbReference>
<evidence type="ECO:0000256" key="6">
    <source>
        <dbReference type="ARBA" id="ARBA00022741"/>
    </source>
</evidence>
<keyword evidence="7" id="KW-0067">ATP-binding</keyword>
<feature type="domain" description="Glutamyl/glutaminyl-tRNA synthetase class Ib catalytic" evidence="12">
    <location>
        <begin position="644"/>
        <end position="936"/>
    </location>
</feature>
<organism evidence="16 17">
    <name type="scientific">Zophobas morio</name>
    <dbReference type="NCBI Taxonomy" id="2755281"/>
    <lineage>
        <taxon>Eukaryota</taxon>
        <taxon>Metazoa</taxon>
        <taxon>Ecdysozoa</taxon>
        <taxon>Arthropoda</taxon>
        <taxon>Hexapoda</taxon>
        <taxon>Insecta</taxon>
        <taxon>Pterygota</taxon>
        <taxon>Neoptera</taxon>
        <taxon>Endopterygota</taxon>
        <taxon>Coleoptera</taxon>
        <taxon>Polyphaga</taxon>
        <taxon>Cucujiformia</taxon>
        <taxon>Tenebrionidae</taxon>
        <taxon>Zophobas</taxon>
    </lineage>
</organism>
<reference evidence="16" key="1">
    <citation type="journal article" date="2023" name="G3 (Bethesda)">
        <title>Whole genome assemblies of Zophobas morio and Tenebrio molitor.</title>
        <authorList>
            <person name="Kaur S."/>
            <person name="Stinson S.A."/>
            <person name="diCenzo G.C."/>
        </authorList>
    </citation>
    <scope>NUCLEOTIDE SEQUENCE</scope>
    <source>
        <strain evidence="16">QUZm001</strain>
    </source>
</reference>
<dbReference type="Proteomes" id="UP001168821">
    <property type="component" value="Unassembled WGS sequence"/>
</dbReference>
<dbReference type="GO" id="GO:0017102">
    <property type="term" value="C:methionyl glutamyl tRNA synthetase complex"/>
    <property type="evidence" value="ECO:0007669"/>
    <property type="project" value="TreeGrafter"/>
</dbReference>
<evidence type="ECO:0000256" key="1">
    <source>
        <dbReference type="ARBA" id="ARBA00004496"/>
    </source>
</evidence>
<evidence type="ECO:0000256" key="7">
    <source>
        <dbReference type="ARBA" id="ARBA00022840"/>
    </source>
</evidence>
<feature type="domain" description="tRNA synthetases class I (E and Q) anti-codon binding" evidence="15">
    <location>
        <begin position="1041"/>
        <end position="1115"/>
    </location>
</feature>
<dbReference type="InterPro" id="IPR014729">
    <property type="entry name" value="Rossmann-like_a/b/a_fold"/>
</dbReference>
<accession>A0AA38MGT2</accession>
<evidence type="ECO:0000256" key="3">
    <source>
        <dbReference type="ARBA" id="ARBA00012835"/>
    </source>
</evidence>
<name>A0AA38MGT2_9CUCU</name>
<dbReference type="InterPro" id="IPR004526">
    <property type="entry name" value="Glu-tRNA-synth_arc/euk"/>
</dbReference>